<dbReference type="GO" id="GO:0005524">
    <property type="term" value="F:ATP binding"/>
    <property type="evidence" value="ECO:0007669"/>
    <property type="project" value="UniProtKB-KW"/>
</dbReference>
<dbReference type="PANTHER" id="PTHR34273:SF2">
    <property type="entry name" value="METHYLTHIORIBOSE KINASE"/>
    <property type="match status" value="1"/>
</dbReference>
<keyword evidence="5" id="KW-0067">ATP-binding</keyword>
<dbReference type="GO" id="GO:0016301">
    <property type="term" value="F:kinase activity"/>
    <property type="evidence" value="ECO:0007669"/>
    <property type="project" value="UniProtKB-KW"/>
</dbReference>
<organism evidence="7 8">
    <name type="scientific">Psilocybe cf. subviscida</name>
    <dbReference type="NCBI Taxonomy" id="2480587"/>
    <lineage>
        <taxon>Eukaryota</taxon>
        <taxon>Fungi</taxon>
        <taxon>Dikarya</taxon>
        <taxon>Basidiomycota</taxon>
        <taxon>Agaricomycotina</taxon>
        <taxon>Agaricomycetes</taxon>
        <taxon>Agaricomycetidae</taxon>
        <taxon>Agaricales</taxon>
        <taxon>Agaricineae</taxon>
        <taxon>Strophariaceae</taxon>
        <taxon>Psilocybe</taxon>
    </lineage>
</organism>
<comment type="similarity">
    <text evidence="1">Belongs to the methylthioribose kinase family.</text>
</comment>
<protein>
    <recommendedName>
        <fullName evidence="6">Aminoglycoside phosphotransferase domain-containing protein</fullName>
    </recommendedName>
</protein>
<keyword evidence="8" id="KW-1185">Reference proteome</keyword>
<accession>A0A8H5AZ43</accession>
<evidence type="ECO:0000256" key="2">
    <source>
        <dbReference type="ARBA" id="ARBA00022679"/>
    </source>
</evidence>
<keyword evidence="3" id="KW-0547">Nucleotide-binding</keyword>
<dbReference type="Gene3D" id="3.30.200.20">
    <property type="entry name" value="Phosphorylase Kinase, domain 1"/>
    <property type="match status" value="1"/>
</dbReference>
<dbReference type="Proteomes" id="UP000567179">
    <property type="component" value="Unassembled WGS sequence"/>
</dbReference>
<reference evidence="7 8" key="1">
    <citation type="journal article" date="2020" name="ISME J.">
        <title>Uncovering the hidden diversity of litter-decomposition mechanisms in mushroom-forming fungi.</title>
        <authorList>
            <person name="Floudas D."/>
            <person name="Bentzer J."/>
            <person name="Ahren D."/>
            <person name="Johansson T."/>
            <person name="Persson P."/>
            <person name="Tunlid A."/>
        </authorList>
    </citation>
    <scope>NUCLEOTIDE SEQUENCE [LARGE SCALE GENOMIC DNA]</scope>
    <source>
        <strain evidence="7 8">CBS 101986</strain>
    </source>
</reference>
<dbReference type="EMBL" id="JAACJJ010000056">
    <property type="protein sequence ID" value="KAF5312772.1"/>
    <property type="molecule type" value="Genomic_DNA"/>
</dbReference>
<dbReference type="InterPro" id="IPR011009">
    <property type="entry name" value="Kinase-like_dom_sf"/>
</dbReference>
<dbReference type="InterPro" id="IPR002575">
    <property type="entry name" value="Aminoglycoside_PTrfase"/>
</dbReference>
<sequence length="376" mass="41936">MATSTNTLQGLELSTEEGVRAYLATTEWAGAAIVELSGGITNFLYRLHLDTAYKGHSTLILKHGKPYPKGYKALEFTLDRQMYEVEALQHVRKWLPTDAFVTVPEVFLFDPTANVIVMEDAGAQSVTLKAFMQTGRASVSQAQKIGAEVGVFLGRLHQWGMDNEEILDVVRGFAQSRELSAWVFYGRLVSTVTGKDRLPKLQDPPLEITESDLETVKHIAEETTRRLTLEEHNTFIMGDFWPGNLVVKTDVDGNLERIYVLDWELAKTGPTGMDIGQFASEIHLLRRCNPETCKDTASVLLEHFLKEYKAARVPSVDDVKGAIVHWGAHATICGARVDWGGKEITQQVVREGVRLLVNGWNADEVWLRASLIGNLL</sequence>
<evidence type="ECO:0000313" key="7">
    <source>
        <dbReference type="EMBL" id="KAF5312772.1"/>
    </source>
</evidence>
<evidence type="ECO:0000259" key="6">
    <source>
        <dbReference type="Pfam" id="PF01636"/>
    </source>
</evidence>
<name>A0A8H5AZ43_9AGAR</name>
<evidence type="ECO:0000256" key="3">
    <source>
        <dbReference type="ARBA" id="ARBA00022741"/>
    </source>
</evidence>
<evidence type="ECO:0000256" key="5">
    <source>
        <dbReference type="ARBA" id="ARBA00022840"/>
    </source>
</evidence>
<evidence type="ECO:0000256" key="1">
    <source>
        <dbReference type="ARBA" id="ARBA00010165"/>
    </source>
</evidence>
<comment type="caution">
    <text evidence="7">The sequence shown here is derived from an EMBL/GenBank/DDBJ whole genome shotgun (WGS) entry which is preliminary data.</text>
</comment>
<keyword evidence="2" id="KW-0808">Transferase</keyword>
<proteinExistence type="inferred from homology"/>
<feature type="domain" description="Aminoglycoside phosphotransferase" evidence="6">
    <location>
        <begin position="36"/>
        <end position="279"/>
    </location>
</feature>
<evidence type="ECO:0000313" key="8">
    <source>
        <dbReference type="Proteomes" id="UP000567179"/>
    </source>
</evidence>
<dbReference type="Gene3D" id="3.90.1200.10">
    <property type="match status" value="1"/>
</dbReference>
<dbReference type="SUPFAM" id="SSF56112">
    <property type="entry name" value="Protein kinase-like (PK-like)"/>
    <property type="match status" value="1"/>
</dbReference>
<evidence type="ECO:0000256" key="4">
    <source>
        <dbReference type="ARBA" id="ARBA00022777"/>
    </source>
</evidence>
<dbReference type="PANTHER" id="PTHR34273">
    <property type="entry name" value="METHYLTHIORIBOSE KINASE"/>
    <property type="match status" value="1"/>
</dbReference>
<dbReference type="OrthoDB" id="25129at2759"/>
<gene>
    <name evidence="7" type="ORF">D9619_002486</name>
</gene>
<dbReference type="Pfam" id="PF01636">
    <property type="entry name" value="APH"/>
    <property type="match status" value="1"/>
</dbReference>
<dbReference type="AlphaFoldDB" id="A0A8H5AZ43"/>
<keyword evidence="4" id="KW-0418">Kinase</keyword>